<evidence type="ECO:0000313" key="2">
    <source>
        <dbReference type="Proteomes" id="UP000308600"/>
    </source>
</evidence>
<accession>A0ACD3ATI1</accession>
<reference evidence="1 2" key="1">
    <citation type="journal article" date="2019" name="Nat. Ecol. Evol.">
        <title>Megaphylogeny resolves global patterns of mushroom evolution.</title>
        <authorList>
            <person name="Varga T."/>
            <person name="Krizsan K."/>
            <person name="Foldi C."/>
            <person name="Dima B."/>
            <person name="Sanchez-Garcia M."/>
            <person name="Sanchez-Ramirez S."/>
            <person name="Szollosi G.J."/>
            <person name="Szarkandi J.G."/>
            <person name="Papp V."/>
            <person name="Albert L."/>
            <person name="Andreopoulos W."/>
            <person name="Angelini C."/>
            <person name="Antonin V."/>
            <person name="Barry K.W."/>
            <person name="Bougher N.L."/>
            <person name="Buchanan P."/>
            <person name="Buyck B."/>
            <person name="Bense V."/>
            <person name="Catcheside P."/>
            <person name="Chovatia M."/>
            <person name="Cooper J."/>
            <person name="Damon W."/>
            <person name="Desjardin D."/>
            <person name="Finy P."/>
            <person name="Geml J."/>
            <person name="Haridas S."/>
            <person name="Hughes K."/>
            <person name="Justo A."/>
            <person name="Karasinski D."/>
            <person name="Kautmanova I."/>
            <person name="Kiss B."/>
            <person name="Kocsube S."/>
            <person name="Kotiranta H."/>
            <person name="LaButti K.M."/>
            <person name="Lechner B.E."/>
            <person name="Liimatainen K."/>
            <person name="Lipzen A."/>
            <person name="Lukacs Z."/>
            <person name="Mihaltcheva S."/>
            <person name="Morgado L.N."/>
            <person name="Niskanen T."/>
            <person name="Noordeloos M.E."/>
            <person name="Ohm R.A."/>
            <person name="Ortiz-Santana B."/>
            <person name="Ovrebo C."/>
            <person name="Racz N."/>
            <person name="Riley R."/>
            <person name="Savchenko A."/>
            <person name="Shiryaev A."/>
            <person name="Soop K."/>
            <person name="Spirin V."/>
            <person name="Szebenyi C."/>
            <person name="Tomsovsky M."/>
            <person name="Tulloss R.E."/>
            <person name="Uehling J."/>
            <person name="Grigoriev I.V."/>
            <person name="Vagvolgyi C."/>
            <person name="Papp T."/>
            <person name="Martin F.M."/>
            <person name="Miettinen O."/>
            <person name="Hibbett D.S."/>
            <person name="Nagy L.G."/>
        </authorList>
    </citation>
    <scope>NUCLEOTIDE SEQUENCE [LARGE SCALE GENOMIC DNA]</scope>
    <source>
        <strain evidence="1 2">NL-1719</strain>
    </source>
</reference>
<dbReference type="Proteomes" id="UP000308600">
    <property type="component" value="Unassembled WGS sequence"/>
</dbReference>
<sequence>MEAPILPFEVWSKIFEFSCRDNGYTGQSLSRTSRMFNALSTPYKFQSISLQNLKYILKFYDLLCRTPPNLRRIQYLCIT</sequence>
<organism evidence="1 2">
    <name type="scientific">Pluteus cervinus</name>
    <dbReference type="NCBI Taxonomy" id="181527"/>
    <lineage>
        <taxon>Eukaryota</taxon>
        <taxon>Fungi</taxon>
        <taxon>Dikarya</taxon>
        <taxon>Basidiomycota</taxon>
        <taxon>Agaricomycotina</taxon>
        <taxon>Agaricomycetes</taxon>
        <taxon>Agaricomycetidae</taxon>
        <taxon>Agaricales</taxon>
        <taxon>Pluteineae</taxon>
        <taxon>Pluteaceae</taxon>
        <taxon>Pluteus</taxon>
    </lineage>
</organism>
<keyword evidence="2" id="KW-1185">Reference proteome</keyword>
<name>A0ACD3ATI1_9AGAR</name>
<dbReference type="EMBL" id="ML208333">
    <property type="protein sequence ID" value="TFK69278.1"/>
    <property type="molecule type" value="Genomic_DNA"/>
</dbReference>
<feature type="non-terminal residue" evidence="1">
    <location>
        <position position="79"/>
    </location>
</feature>
<proteinExistence type="predicted"/>
<gene>
    <name evidence="1" type="ORF">BDN72DRAFT_768121</name>
</gene>
<evidence type="ECO:0000313" key="1">
    <source>
        <dbReference type="EMBL" id="TFK69278.1"/>
    </source>
</evidence>
<protein>
    <submittedName>
        <fullName evidence="1">Uncharacterized protein</fullName>
    </submittedName>
</protein>